<dbReference type="Proteomes" id="UP001146120">
    <property type="component" value="Unassembled WGS sequence"/>
</dbReference>
<proteinExistence type="predicted"/>
<feature type="non-terminal residue" evidence="2">
    <location>
        <position position="1"/>
    </location>
</feature>
<protein>
    <submittedName>
        <fullName evidence="2">Uncharacterized protein</fullName>
    </submittedName>
</protein>
<reference evidence="2" key="1">
    <citation type="submission" date="2022-11" db="EMBL/GenBank/DDBJ databases">
        <authorList>
            <person name="Morgan W.R."/>
            <person name="Tartar A."/>
        </authorList>
    </citation>
    <scope>NUCLEOTIDE SEQUENCE</scope>
    <source>
        <strain evidence="2">ARSEF 373</strain>
    </source>
</reference>
<keyword evidence="3" id="KW-1185">Reference proteome</keyword>
<comment type="caution">
    <text evidence="2">The sequence shown here is derived from an EMBL/GenBank/DDBJ whole genome shotgun (WGS) entry which is preliminary data.</text>
</comment>
<organism evidence="2 3">
    <name type="scientific">Lagenidium giganteum</name>
    <dbReference type="NCBI Taxonomy" id="4803"/>
    <lineage>
        <taxon>Eukaryota</taxon>
        <taxon>Sar</taxon>
        <taxon>Stramenopiles</taxon>
        <taxon>Oomycota</taxon>
        <taxon>Peronosporomycetes</taxon>
        <taxon>Pythiales</taxon>
        <taxon>Pythiaceae</taxon>
    </lineage>
</organism>
<accession>A0AAV2YKE8</accession>
<feature type="transmembrane region" description="Helical" evidence="1">
    <location>
        <begin position="49"/>
        <end position="72"/>
    </location>
</feature>
<dbReference type="AlphaFoldDB" id="A0AAV2YKE8"/>
<keyword evidence="1" id="KW-1133">Transmembrane helix</keyword>
<evidence type="ECO:0000313" key="2">
    <source>
        <dbReference type="EMBL" id="DAZ93179.1"/>
    </source>
</evidence>
<evidence type="ECO:0000256" key="1">
    <source>
        <dbReference type="SAM" id="Phobius"/>
    </source>
</evidence>
<sequence length="196" mass="22006">QTYQAYRLSYYVSSVRVNTSILVILVLNCVSTTPIALHCLRGQPTLDRFVYLMIDIVLDTLSCVVVPSYIFAPYVSAFNVATHTFSQQLEYDDIWFVVTVMENKQLFVMSSADSMSRAIPFVSIVSYCSKIKYLLTRAMDASEAVSSIQVLPQGVRHVRIDSMTGMDVSVARNHCNECYTIGLITHVIKGVLYICC</sequence>
<dbReference type="EMBL" id="DAKRPA010000338">
    <property type="protein sequence ID" value="DAZ93179.1"/>
    <property type="molecule type" value="Genomic_DNA"/>
</dbReference>
<gene>
    <name evidence="2" type="ORF">N0F65_003062</name>
</gene>
<evidence type="ECO:0000313" key="3">
    <source>
        <dbReference type="Proteomes" id="UP001146120"/>
    </source>
</evidence>
<keyword evidence="1" id="KW-0812">Transmembrane</keyword>
<reference evidence="2" key="2">
    <citation type="journal article" date="2023" name="Microbiol Resour">
        <title>Decontamination and Annotation of the Draft Genome Sequence of the Oomycete Lagenidium giganteum ARSEF 373.</title>
        <authorList>
            <person name="Morgan W.R."/>
            <person name="Tartar A."/>
        </authorList>
    </citation>
    <scope>NUCLEOTIDE SEQUENCE</scope>
    <source>
        <strain evidence="2">ARSEF 373</strain>
    </source>
</reference>
<keyword evidence="1" id="KW-0472">Membrane</keyword>
<name>A0AAV2YKE8_9STRA</name>
<feature type="transmembrane region" description="Helical" evidence="1">
    <location>
        <begin position="20"/>
        <end position="37"/>
    </location>
</feature>